<comment type="similarity">
    <text evidence="1">Belongs to the AHA1 family.</text>
</comment>
<evidence type="ECO:0000256" key="1">
    <source>
        <dbReference type="ARBA" id="ARBA00006817"/>
    </source>
</evidence>
<proteinExistence type="inferred from homology"/>
<evidence type="ECO:0000313" key="3">
    <source>
        <dbReference type="EMBL" id="MBI4923892.1"/>
    </source>
</evidence>
<feature type="domain" description="Activator of Hsp90 ATPase homologue 1/2-like C-terminal" evidence="2">
    <location>
        <begin position="15"/>
        <end position="134"/>
    </location>
</feature>
<dbReference type="Pfam" id="PF08327">
    <property type="entry name" value="AHSA1"/>
    <property type="match status" value="1"/>
</dbReference>
<dbReference type="Proteomes" id="UP000782610">
    <property type="component" value="Unassembled WGS sequence"/>
</dbReference>
<evidence type="ECO:0000313" key="4">
    <source>
        <dbReference type="Proteomes" id="UP000782610"/>
    </source>
</evidence>
<reference evidence="3" key="1">
    <citation type="submission" date="2020-07" db="EMBL/GenBank/DDBJ databases">
        <title>Huge and variable diversity of episymbiotic CPR bacteria and DPANN archaea in groundwater ecosystems.</title>
        <authorList>
            <person name="He C.Y."/>
            <person name="Keren R."/>
            <person name="Whittaker M."/>
            <person name="Farag I.F."/>
            <person name="Doudna J."/>
            <person name="Cate J.H.D."/>
            <person name="Banfield J.F."/>
        </authorList>
    </citation>
    <scope>NUCLEOTIDE SEQUENCE</scope>
    <source>
        <strain evidence="3">NC_groundwater_1586_Pr3_B-0.1um_66_15</strain>
    </source>
</reference>
<dbReference type="CDD" id="cd07814">
    <property type="entry name" value="SRPBCC_CalC_Aha1-like"/>
    <property type="match status" value="2"/>
</dbReference>
<organism evidence="3 4">
    <name type="scientific">Devosia nanyangense</name>
    <dbReference type="NCBI Taxonomy" id="1228055"/>
    <lineage>
        <taxon>Bacteria</taxon>
        <taxon>Pseudomonadati</taxon>
        <taxon>Pseudomonadota</taxon>
        <taxon>Alphaproteobacteria</taxon>
        <taxon>Hyphomicrobiales</taxon>
        <taxon>Devosiaceae</taxon>
        <taxon>Devosia</taxon>
    </lineage>
</organism>
<name>A0A933L6F3_9HYPH</name>
<protein>
    <submittedName>
        <fullName evidence="3">SRPBCC domain-containing protein</fullName>
    </submittedName>
</protein>
<dbReference type="Gene3D" id="3.30.530.20">
    <property type="match status" value="2"/>
</dbReference>
<accession>A0A933L6F3</accession>
<dbReference type="InterPro" id="IPR023393">
    <property type="entry name" value="START-like_dom_sf"/>
</dbReference>
<dbReference type="EMBL" id="JACRAF010000064">
    <property type="protein sequence ID" value="MBI4923892.1"/>
    <property type="molecule type" value="Genomic_DNA"/>
</dbReference>
<comment type="caution">
    <text evidence="3">The sequence shown here is derived from an EMBL/GenBank/DDBJ whole genome shotgun (WGS) entry which is preliminary data.</text>
</comment>
<dbReference type="AlphaFoldDB" id="A0A933L6F3"/>
<evidence type="ECO:0000259" key="2">
    <source>
        <dbReference type="Pfam" id="PF08327"/>
    </source>
</evidence>
<sequence>MTARNFTTSFVVDQTPDEVFAAITNVRGWWSEEIDGRTDVLGAEFDYHFREVHRCRIKVTELVPGQRVAWRVLENHFSFTKDTSEWTGTDIVFDIAEHGGKDGGKTELRFTHIGLVPEYECYEVCANGWGTYIDLSLRSLITTGTGQPNLGEPMTDSERALTGRDYTLSFTVEQTPDEVFAAINDVRGWWTGEIDGDTATLGAAFTYRYEDLHRSTQKVIGLVPGKRVVWHVVDANLTFVADTAEWIGTDIVFDIARTGDQTELRFTHRGLVPDIECFKNCSDAWRFYIGASLREFIKSGKRQAA</sequence>
<gene>
    <name evidence="3" type="ORF">HY834_19335</name>
</gene>
<dbReference type="SUPFAM" id="SSF55961">
    <property type="entry name" value="Bet v1-like"/>
    <property type="match status" value="2"/>
</dbReference>
<dbReference type="InterPro" id="IPR013538">
    <property type="entry name" value="ASHA1/2-like_C"/>
</dbReference>